<feature type="transmembrane region" description="Helical" evidence="7">
    <location>
        <begin position="145"/>
        <end position="166"/>
    </location>
</feature>
<feature type="transmembrane region" description="Helical" evidence="7">
    <location>
        <begin position="186"/>
        <end position="204"/>
    </location>
</feature>
<feature type="transmembrane region" description="Helical" evidence="7">
    <location>
        <begin position="65"/>
        <end position="88"/>
    </location>
</feature>
<reference evidence="9" key="1">
    <citation type="submission" date="2023-01" db="EMBL/GenBank/DDBJ databases">
        <authorList>
            <person name="Van Ghelder C."/>
            <person name="Rancurel C."/>
        </authorList>
    </citation>
    <scope>NUCLEOTIDE SEQUENCE</scope>
    <source>
        <strain evidence="9">CNCM I-4278</strain>
    </source>
</reference>
<keyword evidence="2 7" id="KW-0812">Transmembrane</keyword>
<dbReference type="Pfam" id="PF20684">
    <property type="entry name" value="Fung_rhodopsin"/>
    <property type="match status" value="1"/>
</dbReference>
<dbReference type="GO" id="GO:0016020">
    <property type="term" value="C:membrane"/>
    <property type="evidence" value="ECO:0007669"/>
    <property type="project" value="UniProtKB-SubCell"/>
</dbReference>
<evidence type="ECO:0000256" key="7">
    <source>
        <dbReference type="SAM" id="Phobius"/>
    </source>
</evidence>
<keyword evidence="3 7" id="KW-1133">Transmembrane helix</keyword>
<name>A0A9W4XGQ4_9PLEO</name>
<comment type="caution">
    <text evidence="9">The sequence shown here is derived from an EMBL/GenBank/DDBJ whole genome shotgun (WGS) entry which is preliminary data.</text>
</comment>
<keyword evidence="10" id="KW-1185">Reference proteome</keyword>
<gene>
    <name evidence="9" type="ORF">PDIGIT_LOCUS919</name>
</gene>
<feature type="transmembrane region" description="Helical" evidence="7">
    <location>
        <begin position="32"/>
        <end position="53"/>
    </location>
</feature>
<feature type="transmembrane region" description="Helical" evidence="7">
    <location>
        <begin position="216"/>
        <end position="234"/>
    </location>
</feature>
<evidence type="ECO:0000313" key="9">
    <source>
        <dbReference type="EMBL" id="CAI6249666.1"/>
    </source>
</evidence>
<evidence type="ECO:0000259" key="8">
    <source>
        <dbReference type="Pfam" id="PF20684"/>
    </source>
</evidence>
<proteinExistence type="inferred from homology"/>
<dbReference type="InterPro" id="IPR049326">
    <property type="entry name" value="Rhodopsin_dom_fungi"/>
</dbReference>
<dbReference type="AlphaFoldDB" id="A0A9W4XGQ4"/>
<dbReference type="Proteomes" id="UP001152607">
    <property type="component" value="Unassembled WGS sequence"/>
</dbReference>
<dbReference type="InterPro" id="IPR052337">
    <property type="entry name" value="SAT4-like"/>
</dbReference>
<accession>A0A9W4XGQ4</accession>
<keyword evidence="4 7" id="KW-0472">Membrane</keyword>
<evidence type="ECO:0000256" key="4">
    <source>
        <dbReference type="ARBA" id="ARBA00023136"/>
    </source>
</evidence>
<evidence type="ECO:0000256" key="1">
    <source>
        <dbReference type="ARBA" id="ARBA00004141"/>
    </source>
</evidence>
<organism evidence="9 10">
    <name type="scientific">Periconia digitata</name>
    <dbReference type="NCBI Taxonomy" id="1303443"/>
    <lineage>
        <taxon>Eukaryota</taxon>
        <taxon>Fungi</taxon>
        <taxon>Dikarya</taxon>
        <taxon>Ascomycota</taxon>
        <taxon>Pezizomycotina</taxon>
        <taxon>Dothideomycetes</taxon>
        <taxon>Pleosporomycetidae</taxon>
        <taxon>Pleosporales</taxon>
        <taxon>Massarineae</taxon>
        <taxon>Periconiaceae</taxon>
        <taxon>Periconia</taxon>
    </lineage>
</organism>
<sequence>MGDQQTSARMGVMPVPPNEIQNFDEPYTSVQMALIVGNITTYAVATVFLFLRIYTSAFINRRTDLGDFFLFASWGVGAASIACTFIAIKYGFGRHLWNVEVTEISGYFQQLVAMSVTYFWTPTLTKLSVLTLIYQVYQAKWGKMCALAVGSCIVIYTVILTVLVAAPCHPINGSVVCLTRAGTAHAALNILSDVIVIGLPIPLVHQLQLPMRQKASVGILMTLGSFCVVASIGRTVAVADIQNNPDITWVQAKVGVWSAIELNVGILGASLARLKPFVQKYFPALSRTIVSTGQHKYAGGSGYDDKKPRPDRDTYLLHSVQRSDDPSSFDGPSEHGGISVKSDIYVSQSKDFKKDSGPRQNWA</sequence>
<feature type="compositionally biased region" description="Basic and acidic residues" evidence="6">
    <location>
        <begin position="303"/>
        <end position="325"/>
    </location>
</feature>
<dbReference type="EMBL" id="CAOQHR010000001">
    <property type="protein sequence ID" value="CAI6249666.1"/>
    <property type="molecule type" value="Genomic_DNA"/>
</dbReference>
<dbReference type="OrthoDB" id="3648173at2759"/>
<dbReference type="PANTHER" id="PTHR33048">
    <property type="entry name" value="PTH11-LIKE INTEGRAL MEMBRANE PROTEIN (AFU_ORTHOLOGUE AFUA_5G11245)"/>
    <property type="match status" value="1"/>
</dbReference>
<dbReference type="PANTHER" id="PTHR33048:SF47">
    <property type="entry name" value="INTEGRAL MEMBRANE PROTEIN-RELATED"/>
    <property type="match status" value="1"/>
</dbReference>
<evidence type="ECO:0000256" key="3">
    <source>
        <dbReference type="ARBA" id="ARBA00022989"/>
    </source>
</evidence>
<feature type="transmembrane region" description="Helical" evidence="7">
    <location>
        <begin position="254"/>
        <end position="272"/>
    </location>
</feature>
<evidence type="ECO:0000256" key="2">
    <source>
        <dbReference type="ARBA" id="ARBA00022692"/>
    </source>
</evidence>
<feature type="domain" description="Rhodopsin" evidence="8">
    <location>
        <begin position="51"/>
        <end position="279"/>
    </location>
</feature>
<evidence type="ECO:0000256" key="5">
    <source>
        <dbReference type="ARBA" id="ARBA00038359"/>
    </source>
</evidence>
<evidence type="ECO:0000313" key="10">
    <source>
        <dbReference type="Proteomes" id="UP001152607"/>
    </source>
</evidence>
<protein>
    <recommendedName>
        <fullName evidence="8">Rhodopsin domain-containing protein</fullName>
    </recommendedName>
</protein>
<comment type="subcellular location">
    <subcellularLocation>
        <location evidence="1">Membrane</location>
        <topology evidence="1">Multi-pass membrane protein</topology>
    </subcellularLocation>
</comment>
<comment type="similarity">
    <text evidence="5">Belongs to the SAT4 family.</text>
</comment>
<feature type="region of interest" description="Disordered" evidence="6">
    <location>
        <begin position="296"/>
        <end position="341"/>
    </location>
</feature>
<evidence type="ECO:0000256" key="6">
    <source>
        <dbReference type="SAM" id="MobiDB-lite"/>
    </source>
</evidence>
<feature type="transmembrane region" description="Helical" evidence="7">
    <location>
        <begin position="108"/>
        <end position="133"/>
    </location>
</feature>